<proteinExistence type="predicted"/>
<evidence type="ECO:0000313" key="2">
    <source>
        <dbReference type="EMBL" id="KTD81871.1"/>
    </source>
</evidence>
<keyword evidence="3" id="KW-1185">Reference proteome</keyword>
<name>A0A0W1AKI2_9GAMM</name>
<dbReference type="Pfam" id="PF00583">
    <property type="entry name" value="Acetyltransf_1"/>
    <property type="match status" value="1"/>
</dbReference>
<gene>
    <name evidence="2" type="ORF">Lwor_0174</name>
</gene>
<protein>
    <submittedName>
        <fullName evidence="2">GNAT family acetyltransferase</fullName>
    </submittedName>
</protein>
<dbReference type="GO" id="GO:0016747">
    <property type="term" value="F:acyltransferase activity, transferring groups other than amino-acyl groups"/>
    <property type="evidence" value="ECO:0007669"/>
    <property type="project" value="InterPro"/>
</dbReference>
<evidence type="ECO:0000313" key="3">
    <source>
        <dbReference type="Proteomes" id="UP000054662"/>
    </source>
</evidence>
<feature type="domain" description="N-acetyltransferase" evidence="1">
    <location>
        <begin position="10"/>
        <end position="185"/>
    </location>
</feature>
<dbReference type="RefSeq" id="WP_058491861.1">
    <property type="nucleotide sequence ID" value="NZ_CBCRUR010000002.1"/>
</dbReference>
<organism evidence="2 3">
    <name type="scientific">Legionella worsleiensis</name>
    <dbReference type="NCBI Taxonomy" id="45076"/>
    <lineage>
        <taxon>Bacteria</taxon>
        <taxon>Pseudomonadati</taxon>
        <taxon>Pseudomonadota</taxon>
        <taxon>Gammaproteobacteria</taxon>
        <taxon>Legionellales</taxon>
        <taxon>Legionellaceae</taxon>
        <taxon>Legionella</taxon>
    </lineage>
</organism>
<dbReference type="STRING" id="45076.Lwor_0174"/>
<dbReference type="InterPro" id="IPR000182">
    <property type="entry name" value="GNAT_dom"/>
</dbReference>
<dbReference type="CDD" id="cd04301">
    <property type="entry name" value="NAT_SF"/>
    <property type="match status" value="1"/>
</dbReference>
<dbReference type="InterPro" id="IPR016181">
    <property type="entry name" value="Acyl_CoA_acyltransferase"/>
</dbReference>
<comment type="caution">
    <text evidence="2">The sequence shown here is derived from an EMBL/GenBank/DDBJ whole genome shotgun (WGS) entry which is preliminary data.</text>
</comment>
<reference evidence="2 3" key="1">
    <citation type="submission" date="2015-11" db="EMBL/GenBank/DDBJ databases">
        <title>Genomic analysis of 38 Legionella species identifies large and diverse effector repertoires.</title>
        <authorList>
            <person name="Burstein D."/>
            <person name="Amaro F."/>
            <person name="Zusman T."/>
            <person name="Lifshitz Z."/>
            <person name="Cohen O."/>
            <person name="Gilbert J.A."/>
            <person name="Pupko T."/>
            <person name="Shuman H.A."/>
            <person name="Segal G."/>
        </authorList>
    </citation>
    <scope>NUCLEOTIDE SEQUENCE [LARGE SCALE GENOMIC DNA]</scope>
    <source>
        <strain evidence="2 3">ATCC 49508</strain>
    </source>
</reference>
<dbReference type="EMBL" id="LNZC01000002">
    <property type="protein sequence ID" value="KTD81871.1"/>
    <property type="molecule type" value="Genomic_DNA"/>
</dbReference>
<dbReference type="PROSITE" id="PS51186">
    <property type="entry name" value="GNAT"/>
    <property type="match status" value="1"/>
</dbReference>
<accession>A0A0W1AKI2</accession>
<sequence length="185" mass="20655">MSNNRVLPDLKIRIATLRDRNEIESVMKRSMEILGQGHYTPEQVQSSMHYVCVPDEQIIVDATYYVVENEHGVMLACGGWSFRNKLYAGPKSESQEDVKLDPKKDRARIRAMFVLPNISSKGLGTLILKTSEEAAKVYGFSRGALGATASGLAFYKAKGWTAIKEDIAMLPDGVKLRITQMEKDL</sequence>
<dbReference type="AlphaFoldDB" id="A0A0W1AKI2"/>
<dbReference type="OrthoDB" id="7356080at2"/>
<evidence type="ECO:0000259" key="1">
    <source>
        <dbReference type="PROSITE" id="PS51186"/>
    </source>
</evidence>
<dbReference type="Gene3D" id="3.40.630.30">
    <property type="match status" value="1"/>
</dbReference>
<dbReference type="Proteomes" id="UP000054662">
    <property type="component" value="Unassembled WGS sequence"/>
</dbReference>
<keyword evidence="2" id="KW-0808">Transferase</keyword>
<dbReference type="SUPFAM" id="SSF55729">
    <property type="entry name" value="Acyl-CoA N-acyltransferases (Nat)"/>
    <property type="match status" value="1"/>
</dbReference>
<dbReference type="PATRIC" id="fig|45076.6.peg.184"/>